<keyword evidence="5 6" id="KW-0472">Membrane</keyword>
<dbReference type="InterPro" id="IPR035952">
    <property type="entry name" value="Rhomboid-like_sf"/>
</dbReference>
<evidence type="ECO:0000259" key="7">
    <source>
        <dbReference type="Pfam" id="PF01694"/>
    </source>
</evidence>
<sequence>MSQLLHLHLHRLSLPQSSLRFRFPPLHRRRAASSPSNSTESTVFRSLTLSRSQITCRFSQSDITPQFELDKAQDNRKPQKRANGIFWIILINLGIYVADHFFQVRGIKSLYLYHNFPAWYQFVTATFCHANWNHLSSNLFFLYIFGKLVEEEEGNFGLWLSYLFTGVGANLVSWLVLPRNAVSVGASGAVFGLFAISVLVKMSWDWRKILEVLILGQFVVERVMEAAQASAGLSGTIYGGYSLQTVNHIAHLSGALVGVVLVWLLSKFPSLSLSQRLLLVVEIPFEVNPTRDSFSLKQFTALPSLHRRRVASSPTNSRLSINSTNSTVFRPLTVVRCRSSETDITPQFELEKPQKQANGIFLIILINLAIFMAQHFFQVRGIKSMYLYSDFPAWYQFVTATFCHANWNHLSSNLFLLYIFGKIVEEEKGNFGLWLSYLFTGVGANLVSWFTLPPNSVSAGASGAVFGLFVISVRVKMSPGWRKFLEFLILGQFVMKRVFEAAQTSTGLLETKFCGYIFGGNEFLTIIQTVRPVAQFSGALLGVLLVWLISKFLSEPVDQEVIQSLQK</sequence>
<keyword evidence="4 6" id="KW-1133">Transmembrane helix</keyword>
<dbReference type="AlphaFoldDB" id="A0A8S2AN55"/>
<accession>A0A8S2AN55</accession>
<feature type="transmembrane region" description="Helical" evidence="6">
    <location>
        <begin position="84"/>
        <end position="102"/>
    </location>
</feature>
<dbReference type="Proteomes" id="UP000682877">
    <property type="component" value="Chromosome 6"/>
</dbReference>
<dbReference type="PANTHER" id="PTHR43066">
    <property type="entry name" value="RHOMBOID-RELATED PROTEIN"/>
    <property type="match status" value="1"/>
</dbReference>
<dbReference type="FunFam" id="1.20.1540.10:FF:000013">
    <property type="entry name" value="Rhomboid protease aarA"/>
    <property type="match status" value="2"/>
</dbReference>
<dbReference type="Gene3D" id="1.20.1540.10">
    <property type="entry name" value="Rhomboid-like"/>
    <property type="match status" value="2"/>
</dbReference>
<gene>
    <name evidence="8" type="ORF">AARE701A_LOCUS16152</name>
</gene>
<keyword evidence="3 6" id="KW-0812">Transmembrane</keyword>
<evidence type="ECO:0000256" key="1">
    <source>
        <dbReference type="ARBA" id="ARBA00004141"/>
    </source>
</evidence>
<dbReference type="GO" id="GO:0016020">
    <property type="term" value="C:membrane"/>
    <property type="evidence" value="ECO:0007669"/>
    <property type="project" value="UniProtKB-SubCell"/>
</dbReference>
<evidence type="ECO:0000256" key="4">
    <source>
        <dbReference type="ARBA" id="ARBA00022989"/>
    </source>
</evidence>
<evidence type="ECO:0000256" key="6">
    <source>
        <dbReference type="SAM" id="Phobius"/>
    </source>
</evidence>
<dbReference type="InterPro" id="IPR022764">
    <property type="entry name" value="Peptidase_S54_rhomboid_dom"/>
</dbReference>
<protein>
    <recommendedName>
        <fullName evidence="7">Peptidase S54 rhomboid domain-containing protein</fullName>
    </recommendedName>
</protein>
<feature type="transmembrane region" description="Helical" evidence="6">
    <location>
        <begin position="156"/>
        <end position="176"/>
    </location>
</feature>
<reference evidence="8" key="1">
    <citation type="submission" date="2021-01" db="EMBL/GenBank/DDBJ databases">
        <authorList>
            <person name="Bezrukov I."/>
        </authorList>
    </citation>
    <scope>NUCLEOTIDE SEQUENCE</scope>
</reference>
<evidence type="ECO:0000313" key="8">
    <source>
        <dbReference type="EMBL" id="CAE6121145.1"/>
    </source>
</evidence>
<evidence type="ECO:0000256" key="5">
    <source>
        <dbReference type="ARBA" id="ARBA00023136"/>
    </source>
</evidence>
<evidence type="ECO:0000256" key="3">
    <source>
        <dbReference type="ARBA" id="ARBA00022692"/>
    </source>
</evidence>
<comment type="subcellular location">
    <subcellularLocation>
        <location evidence="1">Membrane</location>
        <topology evidence="1">Multi-pass membrane protein</topology>
    </subcellularLocation>
</comment>
<evidence type="ECO:0000256" key="2">
    <source>
        <dbReference type="ARBA" id="ARBA00009045"/>
    </source>
</evidence>
<feature type="transmembrane region" description="Helical" evidence="6">
    <location>
        <begin position="182"/>
        <end position="202"/>
    </location>
</feature>
<dbReference type="PANTHER" id="PTHR43066:SF5">
    <property type="entry name" value="RHOMBOID-LIKE PROTEIN 11, CHLOROPLASTIC-RELATED"/>
    <property type="match status" value="1"/>
</dbReference>
<feature type="transmembrane region" description="Helical" evidence="6">
    <location>
        <begin position="397"/>
        <end position="419"/>
    </location>
</feature>
<comment type="similarity">
    <text evidence="2">Belongs to the peptidase S54 family.</text>
</comment>
<feature type="transmembrane region" description="Helical" evidence="6">
    <location>
        <begin position="431"/>
        <end position="451"/>
    </location>
</feature>
<organism evidence="8 9">
    <name type="scientific">Arabidopsis arenosa</name>
    <name type="common">Sand rock-cress</name>
    <name type="synonym">Cardaminopsis arenosa</name>
    <dbReference type="NCBI Taxonomy" id="38785"/>
    <lineage>
        <taxon>Eukaryota</taxon>
        <taxon>Viridiplantae</taxon>
        <taxon>Streptophyta</taxon>
        <taxon>Embryophyta</taxon>
        <taxon>Tracheophyta</taxon>
        <taxon>Spermatophyta</taxon>
        <taxon>Magnoliopsida</taxon>
        <taxon>eudicotyledons</taxon>
        <taxon>Gunneridae</taxon>
        <taxon>Pentapetalae</taxon>
        <taxon>rosids</taxon>
        <taxon>malvids</taxon>
        <taxon>Brassicales</taxon>
        <taxon>Brassicaceae</taxon>
        <taxon>Camelineae</taxon>
        <taxon>Arabidopsis</taxon>
    </lineage>
</organism>
<proteinExistence type="inferred from homology"/>
<dbReference type="SUPFAM" id="SSF144091">
    <property type="entry name" value="Rhomboid-like"/>
    <property type="match status" value="2"/>
</dbReference>
<keyword evidence="9" id="KW-1185">Reference proteome</keyword>
<feature type="transmembrane region" description="Helical" evidence="6">
    <location>
        <begin position="457"/>
        <end position="475"/>
    </location>
</feature>
<dbReference type="EMBL" id="LR999456">
    <property type="protein sequence ID" value="CAE6121145.1"/>
    <property type="molecule type" value="Genomic_DNA"/>
</dbReference>
<feature type="transmembrane region" description="Helical" evidence="6">
    <location>
        <begin position="122"/>
        <end position="144"/>
    </location>
</feature>
<feature type="domain" description="Peptidase S54 rhomboid" evidence="7">
    <location>
        <begin position="394"/>
        <end position="551"/>
    </location>
</feature>
<dbReference type="GO" id="GO:0004252">
    <property type="term" value="F:serine-type endopeptidase activity"/>
    <property type="evidence" value="ECO:0007669"/>
    <property type="project" value="InterPro"/>
</dbReference>
<feature type="domain" description="Peptidase S54 rhomboid" evidence="7">
    <location>
        <begin position="119"/>
        <end position="267"/>
    </location>
</feature>
<name>A0A8S2AN55_ARAAE</name>
<dbReference type="Pfam" id="PF01694">
    <property type="entry name" value="Rhomboid"/>
    <property type="match status" value="2"/>
</dbReference>
<evidence type="ECO:0000313" key="9">
    <source>
        <dbReference type="Proteomes" id="UP000682877"/>
    </source>
</evidence>
<feature type="transmembrane region" description="Helical" evidence="6">
    <location>
        <begin position="359"/>
        <end position="377"/>
    </location>
</feature>